<evidence type="ECO:0000256" key="13">
    <source>
        <dbReference type="RuleBase" id="RU000498"/>
    </source>
</evidence>
<feature type="domain" description="Catalase core" evidence="16">
    <location>
        <begin position="63"/>
        <end position="452"/>
    </location>
</feature>
<dbReference type="PROSITE" id="PS00438">
    <property type="entry name" value="CATALASE_2"/>
    <property type="match status" value="1"/>
</dbReference>
<dbReference type="Gene3D" id="2.40.180.10">
    <property type="entry name" value="Catalase core domain"/>
    <property type="match status" value="1"/>
</dbReference>
<comment type="function">
    <text evidence="14">Catalyzes the degradation of hydrogen peroxide (H(2)O(2)) generated by peroxisomal oxidases to water and oxygen, thereby protecting cells from the toxic effects of hydrogen peroxide.</text>
</comment>
<dbReference type="EMBL" id="MTYJ01000213">
    <property type="protein sequence ID" value="OWA51078.1"/>
    <property type="molecule type" value="Genomic_DNA"/>
</dbReference>
<dbReference type="GO" id="GO:0006979">
    <property type="term" value="P:response to oxidative stress"/>
    <property type="evidence" value="ECO:0007669"/>
    <property type="project" value="InterPro"/>
</dbReference>
<dbReference type="AlphaFoldDB" id="A0A9X6RKD2"/>
<dbReference type="PRINTS" id="PR00067">
    <property type="entry name" value="CATALASE"/>
</dbReference>
<evidence type="ECO:0000256" key="12">
    <source>
        <dbReference type="PIRSR" id="PIRSR038927-2"/>
    </source>
</evidence>
<dbReference type="Pfam" id="PF06628">
    <property type="entry name" value="Catalase-rel"/>
    <property type="match status" value="1"/>
</dbReference>
<comment type="caution">
    <text evidence="17">The sequence shown here is derived from an EMBL/GenBank/DDBJ whole genome shotgun (WGS) entry which is preliminary data.</text>
</comment>
<dbReference type="InterPro" id="IPR018028">
    <property type="entry name" value="Catalase"/>
</dbReference>
<dbReference type="InterPro" id="IPR043156">
    <property type="entry name" value="Catalase_clade2_helical"/>
</dbReference>
<keyword evidence="4 10" id="KW-0575">Peroxidase</keyword>
<evidence type="ECO:0000256" key="8">
    <source>
        <dbReference type="ARBA" id="ARBA00023004"/>
    </source>
</evidence>
<feature type="signal peptide" evidence="15">
    <location>
        <begin position="1"/>
        <end position="22"/>
    </location>
</feature>
<dbReference type="GO" id="GO:0004096">
    <property type="term" value="F:catalase activity"/>
    <property type="evidence" value="ECO:0007669"/>
    <property type="project" value="UniProtKB-UniRule"/>
</dbReference>
<dbReference type="InterPro" id="IPR010582">
    <property type="entry name" value="Catalase_immune_responsive"/>
</dbReference>
<evidence type="ECO:0000256" key="11">
    <source>
        <dbReference type="PIRSR" id="PIRSR038927-1"/>
    </source>
</evidence>
<dbReference type="SUPFAM" id="SSF52317">
    <property type="entry name" value="Class I glutamine amidotransferase-like"/>
    <property type="match status" value="1"/>
</dbReference>
<comment type="function">
    <text evidence="10">Occurs in almost all aerobically respiring organisms and serves to protect cells from the toxic effects of hydrogen peroxide.</text>
</comment>
<evidence type="ECO:0000313" key="17">
    <source>
        <dbReference type="EMBL" id="OWA51078.1"/>
    </source>
</evidence>
<dbReference type="OrthoDB" id="6880011at2759"/>
<evidence type="ECO:0000256" key="1">
    <source>
        <dbReference type="ARBA" id="ARBA00001971"/>
    </source>
</evidence>
<dbReference type="Gene3D" id="1.20.1370.20">
    <property type="match status" value="1"/>
</dbReference>
<sequence>MERWTIYLGAVILCASAGLTASDGPQSGQPNCAPTVDSACEINEKVASMESFRARTEDGDILTTNQGLKISDDSNSLKAGVRGSTLLEDFILREKITHFDHERIPERVVHARGAGAYGFFQVYNSLANITKAKFLQDPKKKTPVFVRFSTVGGFRGSADTVRDVRGFATKFYTEDGNFDIVGNNMPIFFIQDAIKFPDLIHSVKPEPHNEIPQAQSGHDNFYDFITQQPEAAHMLMWVNSDRGIPRSYANMEGFGIHTFRLINEQGVSRFVKFHWKPYLGVHSLTADDAGKLVGKDPDFHRRQLWESIASGAFPEWELGLQIVEAEDEFKFDFDILDPTKLIPEELVPVIRVGRLVLNRNPDNYFAETEQVAFCIANIVPGIDFSDDPLMQGRIFSYLDTQITRLGGPNFQEIPINRPVCPFLKNNQRDGLHRDTINVGQTNYHKNTLNAGLPKEATPAAGFQGFPERIAANIVRARSPSFDDHFSQAILFWTSLSSWEQDHLVDSFTGEMAHCQPAIRERLVRLLLNINESLSNRVALNVGVKIDPMPYHTAPPKPVTPSPALSQRNQSKDTILTRVVAVLVADGVNGQAVAQFKNAIIAAGGNVSIIAPRFGTVTPAEADGALIPVNGTFGTFPSVLFDAVFIPGGASSVALLGKIGAAVHYVQEAFVNLKPIAAAGEGVELLKQVGWTPQDAKPPAGVVINDGNAISNAFTAAFVEAIKQHRFYEREKTSSVPS</sequence>
<keyword evidence="8 10" id="KW-0408">Iron</keyword>
<comment type="cofactor">
    <cofactor evidence="1 10 12">
        <name>heme</name>
        <dbReference type="ChEBI" id="CHEBI:30413"/>
    </cofactor>
</comment>
<gene>
    <name evidence="17" type="ORF">BV898_15578</name>
</gene>
<dbReference type="PIRSF" id="PIRSF038927">
    <property type="entry name" value="Catalase_clade2"/>
    <property type="match status" value="1"/>
</dbReference>
<dbReference type="Pfam" id="PF00199">
    <property type="entry name" value="Catalase"/>
    <property type="match status" value="1"/>
</dbReference>
<dbReference type="PANTHER" id="PTHR42821:SF1">
    <property type="entry name" value="CATALASE-B"/>
    <property type="match status" value="1"/>
</dbReference>
<dbReference type="CDD" id="cd03132">
    <property type="entry name" value="GATase1_catalase"/>
    <property type="match status" value="1"/>
</dbReference>
<evidence type="ECO:0000256" key="6">
    <source>
        <dbReference type="ARBA" id="ARBA00022723"/>
    </source>
</evidence>
<dbReference type="PROSITE" id="PS51402">
    <property type="entry name" value="CATALASE_3"/>
    <property type="match status" value="1"/>
</dbReference>
<reference evidence="18" key="1">
    <citation type="submission" date="2017-01" db="EMBL/GenBank/DDBJ databases">
        <title>Comparative genomics of anhydrobiosis in the tardigrade Hypsibius dujardini.</title>
        <authorList>
            <person name="Yoshida Y."/>
            <person name="Koutsovoulos G."/>
            <person name="Laetsch D."/>
            <person name="Stevens L."/>
            <person name="Kumar S."/>
            <person name="Horikawa D."/>
            <person name="Ishino K."/>
            <person name="Komine S."/>
            <person name="Tomita M."/>
            <person name="Blaxter M."/>
            <person name="Arakawa K."/>
        </authorList>
    </citation>
    <scope>NUCLEOTIDE SEQUENCE [LARGE SCALE GENOMIC DNA]</scope>
    <source>
        <strain evidence="18">Z151</strain>
    </source>
</reference>
<dbReference type="InterPro" id="IPR024712">
    <property type="entry name" value="Catalase_clade2"/>
</dbReference>
<keyword evidence="18" id="KW-1185">Reference proteome</keyword>
<evidence type="ECO:0000256" key="15">
    <source>
        <dbReference type="SAM" id="SignalP"/>
    </source>
</evidence>
<dbReference type="EC" id="1.11.1.6" evidence="3 10"/>
<comment type="catalytic activity">
    <reaction evidence="10 13">
        <text>2 H2O2 = O2 + 2 H2O</text>
        <dbReference type="Rhea" id="RHEA:20309"/>
        <dbReference type="ChEBI" id="CHEBI:15377"/>
        <dbReference type="ChEBI" id="CHEBI:15379"/>
        <dbReference type="ChEBI" id="CHEBI:16240"/>
        <dbReference type="EC" id="1.11.1.6"/>
    </reaction>
</comment>
<evidence type="ECO:0000256" key="5">
    <source>
        <dbReference type="ARBA" id="ARBA00022617"/>
    </source>
</evidence>
<keyword evidence="9 10" id="KW-0376">Hydrogen peroxide</keyword>
<dbReference type="InterPro" id="IPR024708">
    <property type="entry name" value="Catalase_AS"/>
</dbReference>
<evidence type="ECO:0000256" key="9">
    <source>
        <dbReference type="ARBA" id="ARBA00023324"/>
    </source>
</evidence>
<protein>
    <recommendedName>
        <fullName evidence="3 10">Catalase</fullName>
        <ecNumber evidence="3 10">1.11.1.6</ecNumber>
    </recommendedName>
</protein>
<feature type="chain" id="PRO_5040937796" description="Catalase" evidence="15">
    <location>
        <begin position="23"/>
        <end position="737"/>
    </location>
</feature>
<proteinExistence type="inferred from homology"/>
<dbReference type="PANTHER" id="PTHR42821">
    <property type="entry name" value="CATALASE"/>
    <property type="match status" value="1"/>
</dbReference>
<dbReference type="PROSITE" id="PS00437">
    <property type="entry name" value="CATALASE_1"/>
    <property type="match status" value="1"/>
</dbReference>
<evidence type="ECO:0000256" key="7">
    <source>
        <dbReference type="ARBA" id="ARBA00023002"/>
    </source>
</evidence>
<keyword evidence="7 10" id="KW-0560">Oxidoreductase</keyword>
<dbReference type="GO" id="GO:0005829">
    <property type="term" value="C:cytosol"/>
    <property type="evidence" value="ECO:0007669"/>
    <property type="project" value="TreeGrafter"/>
</dbReference>
<dbReference type="GO" id="GO:0020037">
    <property type="term" value="F:heme binding"/>
    <property type="evidence" value="ECO:0007669"/>
    <property type="project" value="UniProtKB-UniRule"/>
</dbReference>
<accession>A0A9X6RKD2</accession>
<feature type="active site" evidence="11">
    <location>
        <position position="110"/>
    </location>
</feature>
<dbReference type="Proteomes" id="UP000192578">
    <property type="component" value="Unassembled WGS sequence"/>
</dbReference>
<dbReference type="InterPro" id="IPR041399">
    <property type="entry name" value="Catalase_large_C"/>
</dbReference>
<dbReference type="GO" id="GO:0042744">
    <property type="term" value="P:hydrogen peroxide catabolic process"/>
    <property type="evidence" value="ECO:0007669"/>
    <property type="project" value="UniProtKB-UniRule"/>
</dbReference>
<dbReference type="Pfam" id="PF18011">
    <property type="entry name" value="Catalase_C"/>
    <property type="match status" value="1"/>
</dbReference>
<evidence type="ECO:0000259" key="16">
    <source>
        <dbReference type="SMART" id="SM01060"/>
    </source>
</evidence>
<keyword evidence="5 10" id="KW-0349">Heme</keyword>
<organism evidence="17 18">
    <name type="scientific">Hypsibius exemplaris</name>
    <name type="common">Freshwater tardigrade</name>
    <dbReference type="NCBI Taxonomy" id="2072580"/>
    <lineage>
        <taxon>Eukaryota</taxon>
        <taxon>Metazoa</taxon>
        <taxon>Ecdysozoa</taxon>
        <taxon>Tardigrada</taxon>
        <taxon>Eutardigrada</taxon>
        <taxon>Parachela</taxon>
        <taxon>Hypsibioidea</taxon>
        <taxon>Hypsibiidae</taxon>
        <taxon>Hypsibius</taxon>
    </lineage>
</organism>
<evidence type="ECO:0000256" key="2">
    <source>
        <dbReference type="ARBA" id="ARBA00005329"/>
    </source>
</evidence>
<dbReference type="FunFam" id="2.40.180.10:FF:000003">
    <property type="entry name" value="Catalase"/>
    <property type="match status" value="1"/>
</dbReference>
<comment type="similarity">
    <text evidence="2 10 13">Belongs to the catalase family.</text>
</comment>
<evidence type="ECO:0000256" key="14">
    <source>
        <dbReference type="RuleBase" id="RU004142"/>
    </source>
</evidence>
<dbReference type="SMART" id="SM01060">
    <property type="entry name" value="Catalase"/>
    <property type="match status" value="1"/>
</dbReference>
<name>A0A9X6RKD2_HYPEX</name>
<dbReference type="GO" id="GO:0046872">
    <property type="term" value="F:metal ion binding"/>
    <property type="evidence" value="ECO:0007669"/>
    <property type="project" value="UniProtKB-KW"/>
</dbReference>
<dbReference type="InterPro" id="IPR020835">
    <property type="entry name" value="Catalase_sf"/>
</dbReference>
<dbReference type="Gene3D" id="3.40.50.880">
    <property type="match status" value="1"/>
</dbReference>
<dbReference type="InterPro" id="IPR029062">
    <property type="entry name" value="Class_I_gatase-like"/>
</dbReference>
<feature type="binding site" description="axial binding residue" evidence="12">
    <location>
        <position position="397"/>
    </location>
    <ligand>
        <name>heme</name>
        <dbReference type="ChEBI" id="CHEBI:30413"/>
    </ligand>
    <ligandPart>
        <name>Fe</name>
        <dbReference type="ChEBI" id="CHEBI:18248"/>
    </ligandPart>
</feature>
<keyword evidence="6 10" id="KW-0479">Metal-binding</keyword>
<feature type="active site" evidence="11">
    <location>
        <position position="183"/>
    </location>
</feature>
<evidence type="ECO:0000313" key="18">
    <source>
        <dbReference type="Proteomes" id="UP000192578"/>
    </source>
</evidence>
<keyword evidence="15" id="KW-0732">Signal</keyword>
<dbReference type="SUPFAM" id="SSF56634">
    <property type="entry name" value="Heme-dependent catalase-like"/>
    <property type="match status" value="1"/>
</dbReference>
<dbReference type="InterPro" id="IPR002226">
    <property type="entry name" value="Catalase_haem_BS"/>
</dbReference>
<evidence type="ECO:0000256" key="10">
    <source>
        <dbReference type="PIRNR" id="PIRNR038927"/>
    </source>
</evidence>
<evidence type="ECO:0000256" key="4">
    <source>
        <dbReference type="ARBA" id="ARBA00022559"/>
    </source>
</evidence>
<dbReference type="InterPro" id="IPR011614">
    <property type="entry name" value="Catalase_core"/>
</dbReference>
<evidence type="ECO:0000256" key="3">
    <source>
        <dbReference type="ARBA" id="ARBA00012314"/>
    </source>
</evidence>